<dbReference type="InterPro" id="IPR016035">
    <property type="entry name" value="Acyl_Trfase/lysoPLipase"/>
</dbReference>
<dbReference type="PANTHER" id="PTHR45527">
    <property type="entry name" value="NONRIBOSOMAL PEPTIDE SYNTHETASE"/>
    <property type="match status" value="1"/>
</dbReference>
<dbReference type="PROSITE" id="PS00012">
    <property type="entry name" value="PHOSPHOPANTETHEINE"/>
    <property type="match status" value="3"/>
</dbReference>
<dbReference type="KEGG" id="mspg:F6B93_21245"/>
<organism evidence="8 9">
    <name type="scientific">Mycobacterium spongiae</name>
    <dbReference type="NCBI Taxonomy" id="886343"/>
    <lineage>
        <taxon>Bacteria</taxon>
        <taxon>Bacillati</taxon>
        <taxon>Actinomycetota</taxon>
        <taxon>Actinomycetes</taxon>
        <taxon>Mycobacteriales</taxon>
        <taxon>Mycobacteriaceae</taxon>
        <taxon>Mycobacterium</taxon>
    </lineage>
</organism>
<dbReference type="Pfam" id="PF00975">
    <property type="entry name" value="Thioesterase"/>
    <property type="match status" value="1"/>
</dbReference>
<dbReference type="Gene3D" id="3.40.366.10">
    <property type="entry name" value="Malonyl-Coenzyme A Acyl Carrier Protein, domain 2"/>
    <property type="match status" value="1"/>
</dbReference>
<proteinExistence type="inferred from homology"/>
<dbReference type="CDD" id="cd19540">
    <property type="entry name" value="LCL_NRPS-like"/>
    <property type="match status" value="1"/>
</dbReference>
<reference evidence="8" key="1">
    <citation type="submission" date="2019-12" db="EMBL/GenBank/DDBJ databases">
        <title>Mycobacterium spongiae sp. nov.</title>
        <authorList>
            <person name="Stinear T."/>
        </authorList>
    </citation>
    <scope>NUCLEOTIDE SEQUENCE</scope>
    <source>
        <strain evidence="8">FSD4b-SM</strain>
    </source>
</reference>
<dbReference type="PANTHER" id="PTHR45527:SF1">
    <property type="entry name" value="FATTY ACID SYNTHASE"/>
    <property type="match status" value="1"/>
</dbReference>
<dbReference type="GO" id="GO:0031177">
    <property type="term" value="F:phosphopantetheine binding"/>
    <property type="evidence" value="ECO:0007669"/>
    <property type="project" value="InterPro"/>
</dbReference>
<dbReference type="SUPFAM" id="SSF56801">
    <property type="entry name" value="Acetyl-CoA synthetase-like"/>
    <property type="match status" value="2"/>
</dbReference>
<dbReference type="SUPFAM" id="SSF47336">
    <property type="entry name" value="ACP-like"/>
    <property type="match status" value="3"/>
</dbReference>
<dbReference type="InterPro" id="IPR042099">
    <property type="entry name" value="ANL_N_sf"/>
</dbReference>
<dbReference type="PROSITE" id="PS00455">
    <property type="entry name" value="AMP_BINDING"/>
    <property type="match status" value="2"/>
</dbReference>
<evidence type="ECO:0000256" key="6">
    <source>
        <dbReference type="SAM" id="MobiDB-lite"/>
    </source>
</evidence>
<feature type="region of interest" description="Disordered" evidence="6">
    <location>
        <begin position="180"/>
        <end position="205"/>
    </location>
</feature>
<protein>
    <submittedName>
        <fullName evidence="8">Amino acid adenylation domain-containing protein</fullName>
    </submittedName>
</protein>
<dbReference type="Pfam" id="PF00550">
    <property type="entry name" value="PP-binding"/>
    <property type="match status" value="3"/>
</dbReference>
<dbReference type="GO" id="GO:0008610">
    <property type="term" value="P:lipid biosynthetic process"/>
    <property type="evidence" value="ECO:0007669"/>
    <property type="project" value="UniProtKB-ARBA"/>
</dbReference>
<dbReference type="Pfam" id="PF00501">
    <property type="entry name" value="AMP-binding"/>
    <property type="match status" value="2"/>
</dbReference>
<dbReference type="SUPFAM" id="SSF52151">
    <property type="entry name" value="FabD/lysophospholipase-like"/>
    <property type="match status" value="1"/>
</dbReference>
<dbReference type="Gene3D" id="1.10.1200.10">
    <property type="entry name" value="ACP-like"/>
    <property type="match status" value="2"/>
</dbReference>
<dbReference type="InterPro" id="IPR001227">
    <property type="entry name" value="Ac_transferase_dom_sf"/>
</dbReference>
<evidence type="ECO:0000256" key="2">
    <source>
        <dbReference type="ARBA" id="ARBA00006432"/>
    </source>
</evidence>
<dbReference type="FunFam" id="3.40.50.980:FF:000001">
    <property type="entry name" value="Non-ribosomal peptide synthetase"/>
    <property type="match status" value="2"/>
</dbReference>
<dbReference type="Gene3D" id="3.30.559.10">
    <property type="entry name" value="Chloramphenicol acetyltransferase-like domain"/>
    <property type="match status" value="2"/>
</dbReference>
<dbReference type="PROSITE" id="PS50075">
    <property type="entry name" value="CARRIER"/>
    <property type="match status" value="3"/>
</dbReference>
<dbReference type="InterPro" id="IPR045851">
    <property type="entry name" value="AMP-bd_C_sf"/>
</dbReference>
<dbReference type="FunFam" id="3.30.300.30:FF:000010">
    <property type="entry name" value="Enterobactin synthetase component F"/>
    <property type="match status" value="2"/>
</dbReference>
<evidence type="ECO:0000256" key="4">
    <source>
        <dbReference type="ARBA" id="ARBA00022553"/>
    </source>
</evidence>
<comment type="similarity">
    <text evidence="2">Belongs to the ATP-dependent AMP-binding enzyme family.</text>
</comment>
<name>A0A975K290_9MYCO</name>
<dbReference type="Gene3D" id="3.30.70.3290">
    <property type="match status" value="1"/>
</dbReference>
<evidence type="ECO:0000259" key="7">
    <source>
        <dbReference type="PROSITE" id="PS50075"/>
    </source>
</evidence>
<dbReference type="InterPro" id="IPR023213">
    <property type="entry name" value="CAT-like_dom_sf"/>
</dbReference>
<feature type="region of interest" description="Disordered" evidence="6">
    <location>
        <begin position="2716"/>
        <end position="2739"/>
    </location>
</feature>
<dbReference type="InterPro" id="IPR029058">
    <property type="entry name" value="AB_hydrolase_fold"/>
</dbReference>
<dbReference type="SMART" id="SM00823">
    <property type="entry name" value="PKS_PP"/>
    <property type="match status" value="3"/>
</dbReference>
<dbReference type="SUPFAM" id="SSF53474">
    <property type="entry name" value="alpha/beta-Hydrolases"/>
    <property type="match status" value="1"/>
</dbReference>
<dbReference type="SMART" id="SM01294">
    <property type="entry name" value="PKS_PP_betabranch"/>
    <property type="match status" value="1"/>
</dbReference>
<dbReference type="FunFam" id="3.40.50.12780:FF:000012">
    <property type="entry name" value="Non-ribosomal peptide synthetase"/>
    <property type="match status" value="2"/>
</dbReference>
<dbReference type="GO" id="GO:0005829">
    <property type="term" value="C:cytosol"/>
    <property type="evidence" value="ECO:0007669"/>
    <property type="project" value="TreeGrafter"/>
</dbReference>
<dbReference type="InterPro" id="IPR020806">
    <property type="entry name" value="PKS_PP-bd"/>
</dbReference>
<dbReference type="InterPro" id="IPR010071">
    <property type="entry name" value="AA_adenyl_dom"/>
</dbReference>
<dbReference type="Gene3D" id="3.30.300.30">
    <property type="match status" value="2"/>
</dbReference>
<dbReference type="Pfam" id="PF00668">
    <property type="entry name" value="Condensation"/>
    <property type="match status" value="2"/>
</dbReference>
<keyword evidence="4" id="KW-0597">Phosphoprotein</keyword>
<dbReference type="Gene3D" id="3.40.50.12780">
    <property type="entry name" value="N-terminal domain of ligase-like"/>
    <property type="match status" value="2"/>
</dbReference>
<dbReference type="Gene3D" id="3.40.50.1820">
    <property type="entry name" value="alpha/beta hydrolase"/>
    <property type="match status" value="1"/>
</dbReference>
<dbReference type="InterPro" id="IPR001031">
    <property type="entry name" value="Thioesterase"/>
</dbReference>
<feature type="domain" description="Carrier" evidence="7">
    <location>
        <begin position="1300"/>
        <end position="1375"/>
    </location>
</feature>
<dbReference type="InterPro" id="IPR025110">
    <property type="entry name" value="AMP-bd_C"/>
</dbReference>
<dbReference type="Proteomes" id="UP000682202">
    <property type="component" value="Chromosome"/>
</dbReference>
<dbReference type="FunFam" id="3.30.559.10:FF:000012">
    <property type="entry name" value="Non-ribosomal peptide synthetase"/>
    <property type="match status" value="1"/>
</dbReference>
<dbReference type="GO" id="GO:0016740">
    <property type="term" value="F:transferase activity"/>
    <property type="evidence" value="ECO:0007669"/>
    <property type="project" value="InterPro"/>
</dbReference>
<dbReference type="Gene3D" id="3.30.559.30">
    <property type="entry name" value="Nonribosomal peptide synthetase, condensation domain"/>
    <property type="match status" value="2"/>
</dbReference>
<dbReference type="CDD" id="cd17643">
    <property type="entry name" value="A_NRPS_Cytc1-like"/>
    <property type="match status" value="2"/>
</dbReference>
<feature type="domain" description="Carrier" evidence="7">
    <location>
        <begin position="202"/>
        <end position="276"/>
    </location>
</feature>
<comment type="cofactor">
    <cofactor evidence="1">
        <name>pantetheine 4'-phosphate</name>
        <dbReference type="ChEBI" id="CHEBI:47942"/>
    </cofactor>
</comment>
<dbReference type="SUPFAM" id="SSF52777">
    <property type="entry name" value="CoA-dependent acyltransferases"/>
    <property type="match status" value="4"/>
</dbReference>
<dbReference type="InterPro" id="IPR009081">
    <property type="entry name" value="PP-bd_ACP"/>
</dbReference>
<accession>A0A975K290</accession>
<evidence type="ECO:0000313" key="8">
    <source>
        <dbReference type="EMBL" id="QUR69997.1"/>
    </source>
</evidence>
<dbReference type="InterPro" id="IPR020845">
    <property type="entry name" value="AMP-binding_CS"/>
</dbReference>
<evidence type="ECO:0000256" key="3">
    <source>
        <dbReference type="ARBA" id="ARBA00022450"/>
    </source>
</evidence>
<sequence>MQSLAGATGMLAIATAESEMYSEFARVCRSLGYRATDIPVVSACTGEIAEPDLLNSPQYWIDQINNPVRFMEAMRWTRRHGGVNNFLEIGTGNSVTSVTQDVVTADDRDSDAVVVAPLLRPSSDEKVSFVNGLATVYAHGTPIDWTRGYAGTDARRVSLPTYAFQRKRLWLDSAASGSGWSTGLDTAQPPTPKVGVSTSTEPPSTDTERVLAATIEEILGVAQPGRDDDFVELGGDSISAMKLAAQVREAGLPLTPQLIFEHTTIKHLGVALDHAIDHGAKTGENDGAAAVEVVASQPMELSGLSPRELAAVPNMLAQLGDHVSDIDDVMALSPLQQGLFALAILSETPADDPYTVAVGIDVSGPLDSELLRMCALAELERHPNLRARFIGRELPHPVQVVMSDVDLDWRHVSATQETLAGLEADEQARGFNLEQGPPIRFLLIELSGGRWRFLITAHHIVIDGWSLGLLCHELLTLYKNGGDTTSLPQPRPYRNYIAWHAQRDQQHGEQLWREYLAGLPAPTILADQNPPGPSNQPQRAQLSMNSADTAWLLDTARSRGITVSTLTQLAWALTLSTLTGSPDVVFGSSIADRPVELQQTGIESIVGLLINAIPLRTRLDPATTVGDECAQIQRSGGQMREHGYLNHARFRALAGFDELFDTLLVFEPPLPTGLLGDDLTTGPPSFAISSATAHTHFSVTIWVSLADDRLTLTIQTTRNLLGVVNAQHLGQRMLAILEQLLPMWSRPLRDIATLDEHASGESATSEPISEQGLLDAFSNRSALTTTKPEPLSIPGLFAAQVARAPEAVAVTFQGRSLTYRELDDAANRLAQLLVTRGAGPGQRVALLFSRSPEAIVAMLAVLKSGAAYLPIDPAVPDARIEFVLTDAAPIAAITTAGLADRLDGHDVPVIDIDDPTVDSHPGTGLPVPAPDDIAYLIYTSGTTGVPKGVAIAHRNVTRLLEATDTELELTGQVWSQWHSLAFDVSVWEIFGALLYGGRVVVVPEETSRSPEDFHALLVAEQVTVLSQTPSAFYALQAVDALQRELGHQLTLEAVVFAGEALEPQRLRTWLDHHPGSPRLINMYGTTETTVHASFREIVEADVDSTASPVGVPLDHLGFFVLDGWLRPVPVGVVGELYVAGAGVGYGYVGRSGLTASRFVACPFGASGERMYRTGDLVRWDADGQLQYLGRADEQVKIRGYRIELGEIQAALAGLDGVAQAAVIAREDRPGDKRLVGYVTELETGTVDAAQVRAALGERLPAYMVPAAVLVLDALPLTVNGKLDKRALPAPEFGDADRYQAPGTPTEEILAGIFAQVLGVDRVGVDDSFFDLGGDSLSAMRLVAAVNNSLDTGLSVRAVFDTPTVAQLVSRLGGEDGRREPLVAGPRPDVVPLSPTQNRLWFLDQLHGHSPVYNLAVALHLSGRLDATALGAALTDVVGRHESLRTVFPAVDGIPRQQVITAERADLGWDVVDAAGWSAAQLQQAIGETAAHSFDLATEIPLRARLFRVGAEEHVLVAVVHHIAADGWSVTPLVADLGAAYASRCAGHAPGWADLAVQYIDYTLWQRTQLGDLDDPDSAIAAQVAYWQDALAGMPEHLALPTDRPYPAVADHRGATVAVDWPAEVQEAVRAVAGECNATSFMVIQAALAVLLCKLSASSEVAIGFPIAGRRDPALDELVGFFVNTLVLRVQVGDDPSFAEVLAQVRQRSLAAYDNQDVPFEVLVERVNPTRSLSHHPLVQVMLAWQNLPGRDTTDPAGLALGDLQVTPLSADTHTAQMDLSFSLSERFSETGELAGISGALEFRTDVFDAAGMEVLIERWRRVLVAMCADPARRLSSVDALDAGEHSRLDKWSNRTALTESTNPVSIPGLFAAQVARAPEAVAVTFQGRSLTYRELDDAANRLAQLLVTRGAGPGQRVALLFSRSPEAIVAMLAVLKSGAAYLPIDPAVPDARIEFVLTDAAPIAAITTAGLADRLDGHDVPVIDIDDPTVDSHPGTGLPVPAPDDIAYLIYTSGTTGVPKGVAIAHRNVTRLLEATDTELELTGQVWSQAHSLAFDFSVWEIFGALLYGGRVVVVPEETSRSPEDFHALLVAEQVTVLSQTPSAFYALQAVDALRRELGHQLTLEAVVFGGDALEPQRLRTWLDHHPGSPRLINMYGITETTVHASFREIVEADVDSTASPVGVPLDHLGFFVLDGWLRPVPVGVVGELYVAGAGVGYGYVGRSGLTASRFVACPFGASGERMYRTGDLVRWDADGQLQYLGRADEQVKIRGYRIELGEIQAALAGLDGVAQAAVIAREDRPGDKRLVGYVTELETGTVDAAQVRAALGERLPAYMVPAAVLVLDALPLTVNGKLDKRALPAPEFGDADRYQAPGTPTEEILAGIFAQVLGVDRVGVDDSFFDLGGDSLSAMRLVAAVNTAFGAELSVRAMFDASSVKSLSEQLGEDSSSGELVPIETLKQGTGVPLFCIHPASGISWPYRELGKYLDCPIIGIQQVSDGEEVEDQSIRGLAKSYADRIEAAYPSGPYNLLGWSFGGPVAHEIAIELGRRGGVVQNLVLLDAFPTDNDGAAGVESYTEAERTSVFLKIALRFIRPDLPEQSGLLTRQQALELILQQEGAAEFRHLVEQILELAIENVDSNCSSMLEHEPSVYDGNAVIFLAAGEGDDHCSSLVRSWQPYVDGGLTVHSVDCLHGEMLTPESVRSYGDELKRLFGVPTASARDENHGSAQGSPRPTRRTA</sequence>
<dbReference type="NCBIfam" id="NF003417">
    <property type="entry name" value="PRK04813.1"/>
    <property type="match status" value="2"/>
</dbReference>
<gene>
    <name evidence="8" type="ORF">F6B93_21245</name>
</gene>
<dbReference type="FunFam" id="1.10.1200.10:FF:000005">
    <property type="entry name" value="Nonribosomal peptide synthetase 1"/>
    <property type="match status" value="2"/>
</dbReference>
<dbReference type="GO" id="GO:0043041">
    <property type="term" value="P:amino acid activation for nonribosomal peptide biosynthetic process"/>
    <property type="evidence" value="ECO:0007669"/>
    <property type="project" value="TreeGrafter"/>
</dbReference>
<dbReference type="GO" id="GO:0044550">
    <property type="term" value="P:secondary metabolite biosynthetic process"/>
    <property type="evidence" value="ECO:0007669"/>
    <property type="project" value="UniProtKB-ARBA"/>
</dbReference>
<dbReference type="InterPro" id="IPR036736">
    <property type="entry name" value="ACP-like_sf"/>
</dbReference>
<evidence type="ECO:0000256" key="1">
    <source>
        <dbReference type="ARBA" id="ARBA00001957"/>
    </source>
</evidence>
<dbReference type="InterPro" id="IPR006162">
    <property type="entry name" value="Ppantetheine_attach_site"/>
</dbReference>
<evidence type="ECO:0000256" key="5">
    <source>
        <dbReference type="ARBA" id="ARBA00029443"/>
    </source>
</evidence>
<keyword evidence="3" id="KW-0596">Phosphopantetheine</keyword>
<dbReference type="EMBL" id="CP046600">
    <property type="protein sequence ID" value="QUR69997.1"/>
    <property type="molecule type" value="Genomic_DNA"/>
</dbReference>
<comment type="similarity">
    <text evidence="5">In the C-terminal section; belongs to the NRP synthetase family.</text>
</comment>
<dbReference type="NCBIfam" id="TIGR01733">
    <property type="entry name" value="AA-adenyl-dom"/>
    <property type="match status" value="2"/>
</dbReference>
<dbReference type="InterPro" id="IPR001242">
    <property type="entry name" value="Condensation_dom"/>
</dbReference>
<dbReference type="FunFam" id="2.30.38.10:FF:000001">
    <property type="entry name" value="Non-ribosomal peptide synthetase PvdI"/>
    <property type="match status" value="2"/>
</dbReference>
<dbReference type="InterPro" id="IPR000873">
    <property type="entry name" value="AMP-dep_synth/lig_dom"/>
</dbReference>
<feature type="domain" description="Carrier" evidence="7">
    <location>
        <begin position="2373"/>
        <end position="2448"/>
    </location>
</feature>
<dbReference type="Pfam" id="PF13193">
    <property type="entry name" value="AMP-binding_C"/>
    <property type="match status" value="2"/>
</dbReference>
<evidence type="ECO:0000313" key="9">
    <source>
        <dbReference type="Proteomes" id="UP000682202"/>
    </source>
</evidence>
<keyword evidence="9" id="KW-1185">Reference proteome</keyword>